<dbReference type="InterPro" id="IPR007527">
    <property type="entry name" value="Znf_SWIM"/>
</dbReference>
<feature type="domain" description="SWIM-type" evidence="2">
    <location>
        <begin position="112"/>
        <end position="143"/>
    </location>
</feature>
<dbReference type="PANTHER" id="PTHR38133">
    <property type="entry name" value="SLR1429 PROTEIN"/>
    <property type="match status" value="1"/>
</dbReference>
<dbReference type="Pfam" id="PF04434">
    <property type="entry name" value="SWIM"/>
    <property type="match status" value="1"/>
</dbReference>
<accession>A0A0H3JZH8</accession>
<dbReference type="PROSITE" id="PS50966">
    <property type="entry name" value="ZF_SWIM"/>
    <property type="match status" value="1"/>
</dbReference>
<keyword evidence="1" id="KW-0862">Zinc</keyword>
<evidence type="ECO:0000259" key="2">
    <source>
        <dbReference type="PROSITE" id="PS50966"/>
    </source>
</evidence>
<keyword evidence="1" id="KW-0479">Metal-binding</keyword>
<proteinExistence type="predicted"/>
<dbReference type="GO" id="GO:0008270">
    <property type="term" value="F:zinc ion binding"/>
    <property type="evidence" value="ECO:0007669"/>
    <property type="project" value="UniProtKB-KW"/>
</dbReference>
<reference evidence="3 4" key="1">
    <citation type="journal article" date="2007" name="Photosyn. Res.">
        <title>Complete nucleotide sequence of the freshwater unicellular cyanobacterium Synechococcus elongatus PCC 6301 chromosome: gene content and organization.</title>
        <authorList>
            <person name="Sugita C."/>
            <person name="Ogata K."/>
            <person name="Shikata M."/>
            <person name="Jikuya H."/>
            <person name="Takano J."/>
            <person name="Furumichi M."/>
            <person name="Kanehisa M."/>
            <person name="Omata T."/>
            <person name="Sugiura M."/>
            <person name="Sugita M."/>
        </authorList>
    </citation>
    <scope>NUCLEOTIDE SEQUENCE [LARGE SCALE GENOMIC DNA]</scope>
    <source>
        <strain evidence="4">ATCC 27144 / PCC 6301 / SAUG 1402/1</strain>
    </source>
</reference>
<dbReference type="eggNOG" id="COG4279">
    <property type="taxonomic scope" value="Bacteria"/>
</dbReference>
<dbReference type="PANTHER" id="PTHR38133:SF1">
    <property type="entry name" value="SLR1429 PROTEIN"/>
    <property type="match status" value="1"/>
</dbReference>
<name>A0A0H3JZH8_SYNP6</name>
<evidence type="ECO:0000313" key="3">
    <source>
        <dbReference type="EMBL" id="BAD78386.1"/>
    </source>
</evidence>
<gene>
    <name evidence="3" type="ordered locus">syc0196_d</name>
</gene>
<evidence type="ECO:0000313" key="4">
    <source>
        <dbReference type="Proteomes" id="UP000001175"/>
    </source>
</evidence>
<dbReference type="AlphaFoldDB" id="A0A0H3JZH8"/>
<dbReference type="KEGG" id="syc:syc0196_d"/>
<organism evidence="3 4">
    <name type="scientific">Synechococcus sp. (strain ATCC 27144 / PCC 6301 / SAUG 1402/1)</name>
    <name type="common">Anacystis nidulans</name>
    <dbReference type="NCBI Taxonomy" id="269084"/>
    <lineage>
        <taxon>Bacteria</taxon>
        <taxon>Bacillati</taxon>
        <taxon>Cyanobacteriota</taxon>
        <taxon>Cyanophyceae</taxon>
        <taxon>Synechococcales</taxon>
        <taxon>Synechococcaceae</taxon>
        <taxon>Synechococcus</taxon>
    </lineage>
</organism>
<evidence type="ECO:0000256" key="1">
    <source>
        <dbReference type="PROSITE-ProRule" id="PRU00325"/>
    </source>
</evidence>
<keyword evidence="1" id="KW-0863">Zinc-finger</keyword>
<dbReference type="Proteomes" id="UP000001175">
    <property type="component" value="Chromosome"/>
</dbReference>
<protein>
    <recommendedName>
        <fullName evidence="2">SWIM-type domain-containing protein</fullName>
    </recommendedName>
</protein>
<dbReference type="EMBL" id="AP008231">
    <property type="protein sequence ID" value="BAD78386.1"/>
    <property type="molecule type" value="Genomic_DNA"/>
</dbReference>
<dbReference type="RefSeq" id="WP_011242510.1">
    <property type="nucleotide sequence ID" value="NC_006576.1"/>
</dbReference>
<sequence>MNTASDPWWVQQWLDLINAYRFKKRLERGWRYAREGHVLSICFQGQKVEAKVQGTEAKPYRASLWLDPISEEDWGYVISALATEARWSALLLAGEMPADIETVFARNGLRLFPFSLSDVHSRCSCPDKANPCKHVSAIYYLLGDRFSEDPFVLFQLRGRQRQQLLEELRSRRQASLQPTPEVSAAPVPQLQQFWDYADPLDPELVIITPSLGDTVLGQLGSLPLASDPRLETSAAQLLVQLRQLYEDVAQSVFLESMASAGDR</sequence>